<keyword evidence="3 6" id="KW-1133">Transmembrane helix</keyword>
<evidence type="ECO:0000256" key="1">
    <source>
        <dbReference type="ARBA" id="ARBA00004141"/>
    </source>
</evidence>
<protein>
    <submittedName>
        <fullName evidence="8">MFS general substrate transporter</fullName>
    </submittedName>
</protein>
<feature type="transmembrane region" description="Helical" evidence="6">
    <location>
        <begin position="382"/>
        <end position="402"/>
    </location>
</feature>
<dbReference type="PROSITE" id="PS50850">
    <property type="entry name" value="MFS"/>
    <property type="match status" value="1"/>
</dbReference>
<dbReference type="Proteomes" id="UP000799324">
    <property type="component" value="Unassembled WGS sequence"/>
</dbReference>
<feature type="domain" description="Major facilitator superfamily (MFS) profile" evidence="7">
    <location>
        <begin position="42"/>
        <end position="541"/>
    </location>
</feature>
<dbReference type="OrthoDB" id="440553at2759"/>
<evidence type="ECO:0000256" key="5">
    <source>
        <dbReference type="SAM" id="MobiDB-lite"/>
    </source>
</evidence>
<feature type="transmembrane region" description="Helical" evidence="6">
    <location>
        <begin position="269"/>
        <end position="291"/>
    </location>
</feature>
<keyword evidence="9" id="KW-1185">Reference proteome</keyword>
<evidence type="ECO:0000256" key="4">
    <source>
        <dbReference type="ARBA" id="ARBA00023136"/>
    </source>
</evidence>
<dbReference type="InterPro" id="IPR036259">
    <property type="entry name" value="MFS_trans_sf"/>
</dbReference>
<feature type="region of interest" description="Disordered" evidence="5">
    <location>
        <begin position="1"/>
        <end position="20"/>
    </location>
</feature>
<feature type="transmembrane region" description="Helical" evidence="6">
    <location>
        <begin position="455"/>
        <end position="473"/>
    </location>
</feature>
<dbReference type="InterPro" id="IPR020846">
    <property type="entry name" value="MFS_dom"/>
</dbReference>
<dbReference type="Gene3D" id="1.20.1250.20">
    <property type="entry name" value="MFS general substrate transporter like domains"/>
    <property type="match status" value="2"/>
</dbReference>
<feature type="transmembrane region" description="Helical" evidence="6">
    <location>
        <begin position="316"/>
        <end position="337"/>
    </location>
</feature>
<feature type="transmembrane region" description="Helical" evidence="6">
    <location>
        <begin position="357"/>
        <end position="375"/>
    </location>
</feature>
<keyword evidence="2 6" id="KW-0812">Transmembrane</keyword>
<reference evidence="8" key="1">
    <citation type="journal article" date="2020" name="Stud. Mycol.">
        <title>101 Dothideomycetes genomes: a test case for predicting lifestyles and emergence of pathogens.</title>
        <authorList>
            <person name="Haridas S."/>
            <person name="Albert R."/>
            <person name="Binder M."/>
            <person name="Bloem J."/>
            <person name="Labutti K."/>
            <person name="Salamov A."/>
            <person name="Andreopoulos B."/>
            <person name="Baker S."/>
            <person name="Barry K."/>
            <person name="Bills G."/>
            <person name="Bluhm B."/>
            <person name="Cannon C."/>
            <person name="Castanera R."/>
            <person name="Culley D."/>
            <person name="Daum C."/>
            <person name="Ezra D."/>
            <person name="Gonzalez J."/>
            <person name="Henrissat B."/>
            <person name="Kuo A."/>
            <person name="Liang C."/>
            <person name="Lipzen A."/>
            <person name="Lutzoni F."/>
            <person name="Magnuson J."/>
            <person name="Mondo S."/>
            <person name="Nolan M."/>
            <person name="Ohm R."/>
            <person name="Pangilinan J."/>
            <person name="Park H.-J."/>
            <person name="Ramirez L."/>
            <person name="Alfaro M."/>
            <person name="Sun H."/>
            <person name="Tritt A."/>
            <person name="Yoshinaga Y."/>
            <person name="Zwiers L.-H."/>
            <person name="Turgeon B."/>
            <person name="Goodwin S."/>
            <person name="Spatafora J."/>
            <person name="Crous P."/>
            <person name="Grigoriev I."/>
        </authorList>
    </citation>
    <scope>NUCLEOTIDE SEQUENCE</scope>
    <source>
        <strain evidence="8">CBS 122681</strain>
    </source>
</reference>
<dbReference type="InterPro" id="IPR011701">
    <property type="entry name" value="MFS"/>
</dbReference>
<feature type="transmembrane region" description="Helical" evidence="6">
    <location>
        <begin position="108"/>
        <end position="126"/>
    </location>
</feature>
<dbReference type="GO" id="GO:0022857">
    <property type="term" value="F:transmembrane transporter activity"/>
    <property type="evidence" value="ECO:0007669"/>
    <property type="project" value="InterPro"/>
</dbReference>
<dbReference type="Pfam" id="PF07690">
    <property type="entry name" value="MFS_1"/>
    <property type="match status" value="1"/>
</dbReference>
<feature type="transmembrane region" description="Helical" evidence="6">
    <location>
        <begin position="414"/>
        <end position="434"/>
    </location>
</feature>
<feature type="transmembrane region" description="Helical" evidence="6">
    <location>
        <begin position="517"/>
        <end position="537"/>
    </location>
</feature>
<feature type="transmembrane region" description="Helical" evidence="6">
    <location>
        <begin position="132"/>
        <end position="154"/>
    </location>
</feature>
<dbReference type="EMBL" id="MU004457">
    <property type="protein sequence ID" value="KAF2650365.1"/>
    <property type="molecule type" value="Genomic_DNA"/>
</dbReference>
<evidence type="ECO:0000256" key="6">
    <source>
        <dbReference type="SAM" id="Phobius"/>
    </source>
</evidence>
<evidence type="ECO:0000256" key="2">
    <source>
        <dbReference type="ARBA" id="ARBA00022692"/>
    </source>
</evidence>
<feature type="transmembrane region" description="Helical" evidence="6">
    <location>
        <begin position="79"/>
        <end position="96"/>
    </location>
</feature>
<evidence type="ECO:0000256" key="3">
    <source>
        <dbReference type="ARBA" id="ARBA00022989"/>
    </source>
</evidence>
<feature type="transmembrane region" description="Helical" evidence="6">
    <location>
        <begin position="166"/>
        <end position="189"/>
    </location>
</feature>
<accession>A0A6A6SR98</accession>
<keyword evidence="4 6" id="KW-0472">Membrane</keyword>
<evidence type="ECO:0000313" key="8">
    <source>
        <dbReference type="EMBL" id="KAF2650365.1"/>
    </source>
</evidence>
<dbReference type="PANTHER" id="PTHR23501:SF43">
    <property type="entry name" value="MULTIDRUG TRANSPORTER, PUTATIVE (AFU_ORTHOLOGUE AFUA_6G03040)-RELATED"/>
    <property type="match status" value="1"/>
</dbReference>
<gene>
    <name evidence="8" type="ORF">K491DRAFT_667350</name>
</gene>
<dbReference type="GO" id="GO:0005886">
    <property type="term" value="C:plasma membrane"/>
    <property type="evidence" value="ECO:0007669"/>
    <property type="project" value="TreeGrafter"/>
</dbReference>
<feature type="transmembrane region" description="Helical" evidence="6">
    <location>
        <begin position="195"/>
        <end position="216"/>
    </location>
</feature>
<evidence type="ECO:0000259" key="7">
    <source>
        <dbReference type="PROSITE" id="PS50850"/>
    </source>
</evidence>
<organism evidence="8 9">
    <name type="scientific">Lophiostoma macrostomum CBS 122681</name>
    <dbReference type="NCBI Taxonomy" id="1314788"/>
    <lineage>
        <taxon>Eukaryota</taxon>
        <taxon>Fungi</taxon>
        <taxon>Dikarya</taxon>
        <taxon>Ascomycota</taxon>
        <taxon>Pezizomycotina</taxon>
        <taxon>Dothideomycetes</taxon>
        <taxon>Pleosporomycetidae</taxon>
        <taxon>Pleosporales</taxon>
        <taxon>Lophiostomataceae</taxon>
        <taxon>Lophiostoma</taxon>
    </lineage>
</organism>
<feature type="transmembrane region" description="Helical" evidence="6">
    <location>
        <begin position="39"/>
        <end position="59"/>
    </location>
</feature>
<dbReference type="AlphaFoldDB" id="A0A6A6SR98"/>
<sequence length="546" mass="59468">MSDLEKDNSPTSRTVTAENAPQAVQTVPQDHSYIGGWRFIVILVLLLVCLFIVQMDSSITSTAIVTISDDLGQYDKSPWVLSAYMLTYGALQILWAKLSDTYTRKTTFLIALAFFTGFSGACAASNTMVQLIIFRACQGIGGCGVYALVQVIFFEILPPKDWPKYAGLFTGAIALSYILGPLVGGAISLQGAWRWIFLLNVPICVVALVGTTFVFPRTLWTEPSAAEGRNPNPVARSVWHLDILGSILLLGTCLLPSTGFQQAALGYRWTSSAVLPFLLCSLPFAIGFLMWERFLTLKREYPVPVLPWRVFQSRQWLGMLLNTMFSGAILTIGLFQIPQRFMNTNGLSAFDAAVRLLPFGTFVPGGSFLVAILTGRVKMRPSILILTGAILQLIGSALLSHIPSDTSIHPSQYGFHILIGTGIGLVQTSLLLLVPYVVNKADLAVGTSSMSQFRILGGLFGVGIATSISTLYLKRHLPGVLPANAVSDILDKTENLQHLTQSIRERAQVIFAESYRLQIFIAIGLAAAQIPATLLMWTNQKIGVEG</sequence>
<name>A0A6A6SR98_9PLEO</name>
<comment type="subcellular location">
    <subcellularLocation>
        <location evidence="1">Membrane</location>
        <topology evidence="1">Multi-pass membrane protein</topology>
    </subcellularLocation>
</comment>
<feature type="compositionally biased region" description="Polar residues" evidence="5">
    <location>
        <begin position="9"/>
        <end position="20"/>
    </location>
</feature>
<dbReference type="SUPFAM" id="SSF103473">
    <property type="entry name" value="MFS general substrate transporter"/>
    <property type="match status" value="1"/>
</dbReference>
<proteinExistence type="predicted"/>
<evidence type="ECO:0000313" key="9">
    <source>
        <dbReference type="Proteomes" id="UP000799324"/>
    </source>
</evidence>
<dbReference type="PANTHER" id="PTHR23501">
    <property type="entry name" value="MAJOR FACILITATOR SUPERFAMILY"/>
    <property type="match status" value="1"/>
</dbReference>